<protein>
    <submittedName>
        <fullName evidence="2">Uncharacterized protein</fullName>
    </submittedName>
</protein>
<dbReference type="EMBL" id="AXCN02001521">
    <property type="status" value="NOT_ANNOTATED_CDS"/>
    <property type="molecule type" value="Genomic_DNA"/>
</dbReference>
<dbReference type="VEuPathDB" id="VectorBase:AFAF016729"/>
<sequence length="111" mass="11844">MDSWAVSNRSVNSEQNTTTAAMTPTNSSMDIQLLNDDHEKAILSDLYKTGGTESTPLTTFSYISEYICSNNIEIWPGEIATPMGTTPGTVPGEQVAIAGVWVHSSTGISAM</sequence>
<name>A0A182QTU0_9DIPT</name>
<evidence type="ECO:0000256" key="1">
    <source>
        <dbReference type="SAM" id="MobiDB-lite"/>
    </source>
</evidence>
<accession>A0A182QTU0</accession>
<dbReference type="EnsemblMetazoa" id="AFAF016729-RA">
    <property type="protein sequence ID" value="AFAF016729-PA"/>
    <property type="gene ID" value="AFAF016729"/>
</dbReference>
<reference evidence="2" key="2">
    <citation type="submission" date="2020-05" db="UniProtKB">
        <authorList>
            <consortium name="EnsemblMetazoa"/>
        </authorList>
    </citation>
    <scope>IDENTIFICATION</scope>
    <source>
        <strain evidence="2">FAR1</strain>
    </source>
</reference>
<keyword evidence="3" id="KW-1185">Reference proteome</keyword>
<evidence type="ECO:0000313" key="3">
    <source>
        <dbReference type="Proteomes" id="UP000075886"/>
    </source>
</evidence>
<dbReference type="AlphaFoldDB" id="A0A182QTU0"/>
<evidence type="ECO:0000313" key="2">
    <source>
        <dbReference type="EnsemblMetazoa" id="AFAF016729-PA"/>
    </source>
</evidence>
<dbReference type="Proteomes" id="UP000075886">
    <property type="component" value="Unassembled WGS sequence"/>
</dbReference>
<proteinExistence type="predicted"/>
<feature type="region of interest" description="Disordered" evidence="1">
    <location>
        <begin position="1"/>
        <end position="26"/>
    </location>
</feature>
<organism evidence="2 3">
    <name type="scientific">Anopheles farauti</name>
    <dbReference type="NCBI Taxonomy" id="69004"/>
    <lineage>
        <taxon>Eukaryota</taxon>
        <taxon>Metazoa</taxon>
        <taxon>Ecdysozoa</taxon>
        <taxon>Arthropoda</taxon>
        <taxon>Hexapoda</taxon>
        <taxon>Insecta</taxon>
        <taxon>Pterygota</taxon>
        <taxon>Neoptera</taxon>
        <taxon>Endopterygota</taxon>
        <taxon>Diptera</taxon>
        <taxon>Nematocera</taxon>
        <taxon>Culicoidea</taxon>
        <taxon>Culicidae</taxon>
        <taxon>Anophelinae</taxon>
        <taxon>Anopheles</taxon>
    </lineage>
</organism>
<reference evidence="3" key="1">
    <citation type="submission" date="2014-01" db="EMBL/GenBank/DDBJ databases">
        <title>The Genome Sequence of Anopheles farauti FAR1 (V2).</title>
        <authorList>
            <consortium name="The Broad Institute Genomics Platform"/>
            <person name="Neafsey D.E."/>
            <person name="Besansky N."/>
            <person name="Howell P."/>
            <person name="Walton C."/>
            <person name="Young S.K."/>
            <person name="Zeng Q."/>
            <person name="Gargeya S."/>
            <person name="Fitzgerald M."/>
            <person name="Haas B."/>
            <person name="Abouelleil A."/>
            <person name="Allen A.W."/>
            <person name="Alvarado L."/>
            <person name="Arachchi H.M."/>
            <person name="Berlin A.M."/>
            <person name="Chapman S.B."/>
            <person name="Gainer-Dewar J."/>
            <person name="Goldberg J."/>
            <person name="Griggs A."/>
            <person name="Gujja S."/>
            <person name="Hansen M."/>
            <person name="Howarth C."/>
            <person name="Imamovic A."/>
            <person name="Ireland A."/>
            <person name="Larimer J."/>
            <person name="McCowan C."/>
            <person name="Murphy C."/>
            <person name="Pearson M."/>
            <person name="Poon T.W."/>
            <person name="Priest M."/>
            <person name="Roberts A."/>
            <person name="Saif S."/>
            <person name="Shea T."/>
            <person name="Sisk P."/>
            <person name="Sykes S."/>
            <person name="Wortman J."/>
            <person name="Nusbaum C."/>
            <person name="Birren B."/>
        </authorList>
    </citation>
    <scope>NUCLEOTIDE SEQUENCE [LARGE SCALE GENOMIC DNA]</scope>
    <source>
        <strain evidence="3">FAR1</strain>
    </source>
</reference>